<evidence type="ECO:0000256" key="2">
    <source>
        <dbReference type="ARBA" id="ARBA00022801"/>
    </source>
</evidence>
<keyword evidence="1" id="KW-0479">Metal-binding</keyword>
<dbReference type="GO" id="GO:0004722">
    <property type="term" value="F:protein serine/threonine phosphatase activity"/>
    <property type="evidence" value="ECO:0007669"/>
    <property type="project" value="UniProtKB-EC"/>
</dbReference>
<dbReference type="CDD" id="cd07415">
    <property type="entry name" value="MPP_PP2A_PP4_PP6"/>
    <property type="match status" value="1"/>
</dbReference>
<gene>
    <name evidence="9 11" type="ORF">P152DRAFT_9470</name>
</gene>
<evidence type="ECO:0000256" key="7">
    <source>
        <dbReference type="SAM" id="MobiDB-lite"/>
    </source>
</evidence>
<dbReference type="InterPro" id="IPR047129">
    <property type="entry name" value="PPA2-like"/>
</dbReference>
<comment type="similarity">
    <text evidence="6">Belongs to the PPP phosphatase family.</text>
</comment>
<dbReference type="PANTHER" id="PTHR45619">
    <property type="entry name" value="SERINE/THREONINE-PROTEIN PHOSPHATASE PP2A-RELATED"/>
    <property type="match status" value="1"/>
</dbReference>
<protein>
    <recommendedName>
        <fullName evidence="6">Serine/threonine-protein phosphatase</fullName>
        <ecNumber evidence="6">3.1.3.16</ecNumber>
    </recommendedName>
</protein>
<dbReference type="PRINTS" id="PR00114">
    <property type="entry name" value="STPHPHTASE"/>
</dbReference>
<keyword evidence="10" id="KW-1185">Reference proteome</keyword>
<dbReference type="OrthoDB" id="1930084at2759"/>
<dbReference type="EC" id="3.1.3.16" evidence="6"/>
<dbReference type="GO" id="GO:0046872">
    <property type="term" value="F:metal ion binding"/>
    <property type="evidence" value="ECO:0007669"/>
    <property type="project" value="UniProtKB-KW"/>
</dbReference>
<evidence type="ECO:0000256" key="5">
    <source>
        <dbReference type="PIRSR" id="PIRSR033096-1"/>
    </source>
</evidence>
<feature type="compositionally biased region" description="Low complexity" evidence="7">
    <location>
        <begin position="236"/>
        <end position="257"/>
    </location>
</feature>
<dbReference type="GeneID" id="54423939"/>
<dbReference type="RefSeq" id="XP_033538775.1">
    <property type="nucleotide sequence ID" value="XM_033683369.1"/>
</dbReference>
<dbReference type="InterPro" id="IPR006186">
    <property type="entry name" value="Ser/Thr-sp_prot-phosphatase"/>
</dbReference>
<organism evidence="9">
    <name type="scientific">Eremomyces bilateralis CBS 781.70</name>
    <dbReference type="NCBI Taxonomy" id="1392243"/>
    <lineage>
        <taxon>Eukaryota</taxon>
        <taxon>Fungi</taxon>
        <taxon>Dikarya</taxon>
        <taxon>Ascomycota</taxon>
        <taxon>Pezizomycotina</taxon>
        <taxon>Dothideomycetes</taxon>
        <taxon>Dothideomycetes incertae sedis</taxon>
        <taxon>Eremomycetales</taxon>
        <taxon>Eremomycetaceae</taxon>
        <taxon>Eremomyces</taxon>
    </lineage>
</organism>
<keyword evidence="2 6" id="KW-0378">Hydrolase</keyword>
<dbReference type="InterPro" id="IPR029052">
    <property type="entry name" value="Metallo-depent_PP-like"/>
</dbReference>
<dbReference type="AlphaFoldDB" id="A0A6G1GGK2"/>
<dbReference type="Pfam" id="PF00149">
    <property type="entry name" value="Metallophos"/>
    <property type="match status" value="2"/>
</dbReference>
<feature type="region of interest" description="Disordered" evidence="7">
    <location>
        <begin position="201"/>
        <end position="257"/>
    </location>
</feature>
<reference evidence="11" key="3">
    <citation type="submission" date="2025-04" db="UniProtKB">
        <authorList>
            <consortium name="RefSeq"/>
        </authorList>
    </citation>
    <scope>IDENTIFICATION</scope>
    <source>
        <strain evidence="11">CBS 781.70</strain>
    </source>
</reference>
<evidence type="ECO:0000256" key="6">
    <source>
        <dbReference type="RuleBase" id="RU004273"/>
    </source>
</evidence>
<reference evidence="11" key="2">
    <citation type="submission" date="2020-04" db="EMBL/GenBank/DDBJ databases">
        <authorList>
            <consortium name="NCBI Genome Project"/>
        </authorList>
    </citation>
    <scope>NUCLEOTIDE SEQUENCE</scope>
    <source>
        <strain evidence="11">CBS 781.70</strain>
    </source>
</reference>
<evidence type="ECO:0000313" key="11">
    <source>
        <dbReference type="RefSeq" id="XP_033538775.1"/>
    </source>
</evidence>
<dbReference type="Gene3D" id="3.60.21.10">
    <property type="match status" value="1"/>
</dbReference>
<feature type="compositionally biased region" description="Low complexity" evidence="7">
    <location>
        <begin position="211"/>
        <end position="227"/>
    </location>
</feature>
<feature type="domain" description="Serine/threonine specific protein phosphatases" evidence="8">
    <location>
        <begin position="108"/>
        <end position="113"/>
    </location>
</feature>
<proteinExistence type="inferred from homology"/>
<dbReference type="PROSITE" id="PS00125">
    <property type="entry name" value="SER_THR_PHOSPHATASE"/>
    <property type="match status" value="1"/>
</dbReference>
<sequence length="447" mass="48554">MSDLDQAIEQLRSCRPIPESQVRELCYKARELLIEEGNVVGVDAPVTICGDIHGQFHDLMELFRVGGDVPETNYLFMGDFVDRGFYSLESFLLLLCLKVRYPDRITLIRGNHESRQITTVYGFYDECVRKYGSATVWRYCCDVFDYLALGALVTGASTNLESTGAEYADPSQAHTIPSEDEDNEIEILNSNGHIVSRFLRTQPSHEPPSDPDSTSSPKPDSTRSPSPLSAAQPSHTPSATGAPGTSATSSSNGSSASNSGAVLCVHGGLSPLVDTIDKIRLLDRKQEVPHEGAMCDLLWSDPDEIDGWGLSPRGAGFLFGCDIVKVFNQKNDLSLIARAHQLVMEGFKEMFDSTIVTVWSAPNYCYRCGNVAAILELGEDGSNAGFTPRTNGDVGRFTGALGPGPGLKAPDAGMQRPGPGRRYRVFDAAPQDSRGMPAKKPVADYFL</sequence>
<evidence type="ECO:0000256" key="3">
    <source>
        <dbReference type="ARBA" id="ARBA00023211"/>
    </source>
</evidence>
<evidence type="ECO:0000313" key="9">
    <source>
        <dbReference type="EMBL" id="KAF1817144.1"/>
    </source>
</evidence>
<feature type="region of interest" description="Disordered" evidence="7">
    <location>
        <begin position="399"/>
        <end position="420"/>
    </location>
</feature>
<dbReference type="PIRSF" id="PIRSF033096">
    <property type="entry name" value="PPPtase_5"/>
    <property type="match status" value="1"/>
</dbReference>
<dbReference type="SMART" id="SM00156">
    <property type="entry name" value="PP2Ac"/>
    <property type="match status" value="1"/>
</dbReference>
<evidence type="ECO:0000256" key="4">
    <source>
        <dbReference type="ARBA" id="ARBA00048336"/>
    </source>
</evidence>
<evidence type="ECO:0000256" key="1">
    <source>
        <dbReference type="ARBA" id="ARBA00022723"/>
    </source>
</evidence>
<keyword evidence="3" id="KW-0464">Manganese</keyword>
<dbReference type="InterPro" id="IPR004843">
    <property type="entry name" value="Calcineurin-like_PHP"/>
</dbReference>
<dbReference type="SUPFAM" id="SSF56300">
    <property type="entry name" value="Metallo-dependent phosphatases"/>
    <property type="match status" value="1"/>
</dbReference>
<dbReference type="Proteomes" id="UP000504638">
    <property type="component" value="Unplaced"/>
</dbReference>
<name>A0A6G1GGK2_9PEZI</name>
<feature type="active site" description="Proton donor/acceptor" evidence="5">
    <location>
        <position position="112"/>
    </location>
</feature>
<reference evidence="9 11" key="1">
    <citation type="submission" date="2020-01" db="EMBL/GenBank/DDBJ databases">
        <authorList>
            <consortium name="DOE Joint Genome Institute"/>
            <person name="Haridas S."/>
            <person name="Albert R."/>
            <person name="Binder M."/>
            <person name="Bloem J."/>
            <person name="Labutti K."/>
            <person name="Salamov A."/>
            <person name="Andreopoulos B."/>
            <person name="Baker S.E."/>
            <person name="Barry K."/>
            <person name="Bills G."/>
            <person name="Bluhm B.H."/>
            <person name="Cannon C."/>
            <person name="Castanera R."/>
            <person name="Culley D.E."/>
            <person name="Daum C."/>
            <person name="Ezra D."/>
            <person name="Gonzalez J.B."/>
            <person name="Henrissat B."/>
            <person name="Kuo A."/>
            <person name="Liang C."/>
            <person name="Lipzen A."/>
            <person name="Lutzoni F."/>
            <person name="Magnuson J."/>
            <person name="Mondo S."/>
            <person name="Nolan M."/>
            <person name="Ohm R."/>
            <person name="Pangilinan J."/>
            <person name="Park H.-J."/>
            <person name="Ramirez L."/>
            <person name="Alfaro M."/>
            <person name="Sun H."/>
            <person name="Tritt A."/>
            <person name="Yoshinaga Y."/>
            <person name="Zwiers L.-H."/>
            <person name="Turgeon B.G."/>
            <person name="Goodwin S.B."/>
            <person name="Spatafora J.W."/>
            <person name="Crous P.W."/>
            <person name="Grigoriev I.V."/>
        </authorList>
    </citation>
    <scope>NUCLEOTIDE SEQUENCE</scope>
    <source>
        <strain evidence="9 11">CBS 781.70</strain>
    </source>
</reference>
<evidence type="ECO:0000313" key="10">
    <source>
        <dbReference type="Proteomes" id="UP000504638"/>
    </source>
</evidence>
<dbReference type="EMBL" id="ML975149">
    <property type="protein sequence ID" value="KAF1817144.1"/>
    <property type="molecule type" value="Genomic_DNA"/>
</dbReference>
<evidence type="ECO:0000259" key="8">
    <source>
        <dbReference type="PROSITE" id="PS00125"/>
    </source>
</evidence>
<comment type="catalytic activity">
    <reaction evidence="4 6">
        <text>O-phospho-L-threonyl-[protein] + H2O = L-threonyl-[protein] + phosphate</text>
        <dbReference type="Rhea" id="RHEA:47004"/>
        <dbReference type="Rhea" id="RHEA-COMP:11060"/>
        <dbReference type="Rhea" id="RHEA-COMP:11605"/>
        <dbReference type="ChEBI" id="CHEBI:15377"/>
        <dbReference type="ChEBI" id="CHEBI:30013"/>
        <dbReference type="ChEBI" id="CHEBI:43474"/>
        <dbReference type="ChEBI" id="CHEBI:61977"/>
        <dbReference type="EC" id="3.1.3.16"/>
    </reaction>
</comment>
<accession>A0A6G1GGK2</accession>